<dbReference type="PANTHER" id="PTHR21301:SF10">
    <property type="entry name" value="REVERSE TRANSCRIPTASE DOMAIN-CONTAINING PROTEIN"/>
    <property type="match status" value="1"/>
</dbReference>
<keyword evidence="4" id="KW-1185">Reference proteome</keyword>
<dbReference type="Pfam" id="PF26215">
    <property type="entry name" value="HTH_animal"/>
    <property type="match status" value="1"/>
</dbReference>
<evidence type="ECO:0000256" key="1">
    <source>
        <dbReference type="SAM" id="MobiDB-lite"/>
    </source>
</evidence>
<evidence type="ECO:0000259" key="2">
    <source>
        <dbReference type="Pfam" id="PF26215"/>
    </source>
</evidence>
<sequence length="152" mass="17338">MTSLEEKALQSSPITPICYYRKVDETFVMLKVEDDPNCLLQHLNNQHPRIKFTMEKENCGIIPFLDVLVNRNGSTIQTSIYRKPTHTDQYIHYQSNHPIKVKAATISTLAHRAKEICNPELPGMPEERQAPKDQGCGRTSHSNKRICLTCTS</sequence>
<dbReference type="EMBL" id="JAZGQO010000009">
    <property type="protein sequence ID" value="KAK6178378.1"/>
    <property type="molecule type" value="Genomic_DNA"/>
</dbReference>
<dbReference type="InterPro" id="IPR058912">
    <property type="entry name" value="HTH_animal"/>
</dbReference>
<dbReference type="PANTHER" id="PTHR21301">
    <property type="entry name" value="REVERSE TRANSCRIPTASE"/>
    <property type="match status" value="1"/>
</dbReference>
<gene>
    <name evidence="3" type="ORF">SNE40_013173</name>
</gene>
<organism evidence="3 4">
    <name type="scientific">Patella caerulea</name>
    <name type="common">Rayed Mediterranean limpet</name>
    <dbReference type="NCBI Taxonomy" id="87958"/>
    <lineage>
        <taxon>Eukaryota</taxon>
        <taxon>Metazoa</taxon>
        <taxon>Spiralia</taxon>
        <taxon>Lophotrochozoa</taxon>
        <taxon>Mollusca</taxon>
        <taxon>Gastropoda</taxon>
        <taxon>Patellogastropoda</taxon>
        <taxon>Patelloidea</taxon>
        <taxon>Patellidae</taxon>
        <taxon>Patella</taxon>
    </lineage>
</organism>
<comment type="caution">
    <text evidence="3">The sequence shown here is derived from an EMBL/GenBank/DDBJ whole genome shotgun (WGS) entry which is preliminary data.</text>
</comment>
<feature type="domain" description="Helix-turn-helix" evidence="2">
    <location>
        <begin position="89"/>
        <end position="120"/>
    </location>
</feature>
<dbReference type="Proteomes" id="UP001347796">
    <property type="component" value="Unassembled WGS sequence"/>
</dbReference>
<evidence type="ECO:0000313" key="4">
    <source>
        <dbReference type="Proteomes" id="UP001347796"/>
    </source>
</evidence>
<evidence type="ECO:0000313" key="3">
    <source>
        <dbReference type="EMBL" id="KAK6178378.1"/>
    </source>
</evidence>
<proteinExistence type="predicted"/>
<reference evidence="3 4" key="1">
    <citation type="submission" date="2024-01" db="EMBL/GenBank/DDBJ databases">
        <title>The genome of the rayed Mediterranean limpet Patella caerulea (Linnaeus, 1758).</title>
        <authorList>
            <person name="Anh-Thu Weber A."/>
            <person name="Halstead-Nussloch G."/>
        </authorList>
    </citation>
    <scope>NUCLEOTIDE SEQUENCE [LARGE SCALE GENOMIC DNA]</scope>
    <source>
        <strain evidence="3">AATW-2023a</strain>
        <tissue evidence="3">Whole specimen</tissue>
    </source>
</reference>
<dbReference type="AlphaFoldDB" id="A0AAN8PNI7"/>
<accession>A0AAN8PNI7</accession>
<protein>
    <recommendedName>
        <fullName evidence="2">Helix-turn-helix domain-containing protein</fullName>
    </recommendedName>
</protein>
<name>A0AAN8PNI7_PATCE</name>
<feature type="region of interest" description="Disordered" evidence="1">
    <location>
        <begin position="119"/>
        <end position="141"/>
    </location>
</feature>